<dbReference type="Gene3D" id="1.10.8.60">
    <property type="match status" value="1"/>
</dbReference>
<gene>
    <name evidence="6" type="ORF">SY85_09515</name>
</gene>
<keyword evidence="3" id="KW-0175">Coiled coil</keyword>
<dbReference type="STRING" id="1492898.SY85_09515"/>
<evidence type="ECO:0000256" key="2">
    <source>
        <dbReference type="ARBA" id="ARBA00022840"/>
    </source>
</evidence>
<dbReference type="Gene3D" id="1.25.40.10">
    <property type="entry name" value="Tetratricopeptide repeat domain"/>
    <property type="match status" value="1"/>
</dbReference>
<keyword evidence="6" id="KW-0131">Cell cycle</keyword>
<dbReference type="SUPFAM" id="SSF52540">
    <property type="entry name" value="P-loop containing nucleoside triphosphate hydrolases"/>
    <property type="match status" value="1"/>
</dbReference>
<sequence>MRNEMIDNLLEALQHSPDNIPLRLQVAQLLLNDKAYTEAAEQFQIVLEKSYGNIKAHSGLAMCYYHLQKFSAATIIYEQIEENLTFQDQVLYVKCLIKENALEHAIEIYQGLIVMHPGFKDEEIDTYLRTPVVGVADDMESDDSSYFMQKPKEKFADVGGMKRVKDEISMKIIQPLKNPDLYKAFGKKIGGGILLYGPPGCGKTFIAKTTAGEIDAKFIAIGLHDILDMWIGNSEKNLHAIFEMARNNKPCVLFFDEVDAIGASRADLKQSAMRHVINQFLSELDGVSSDNEGVLILAATNAPWSVDPAFRRPGRFDRIIFVEPPDEGARAEILNSILKEKPVGEVDIDKIARETNNYSGADLKAVIDMAVEEKLQESMLKGTIQPIQTKDLLKAVKQHRPSTLEWFASARNYALYANESGLYDDILKHLKIKK</sequence>
<keyword evidence="7" id="KW-1185">Reference proteome</keyword>
<organism evidence="6 7">
    <name type="scientific">Flavisolibacter tropicus</name>
    <dbReference type="NCBI Taxonomy" id="1492898"/>
    <lineage>
        <taxon>Bacteria</taxon>
        <taxon>Pseudomonadati</taxon>
        <taxon>Bacteroidota</taxon>
        <taxon>Chitinophagia</taxon>
        <taxon>Chitinophagales</taxon>
        <taxon>Chitinophagaceae</taxon>
        <taxon>Flavisolibacter</taxon>
    </lineage>
</organism>
<dbReference type="RefSeq" id="WP_066403937.1">
    <property type="nucleotide sequence ID" value="NZ_CP011390.1"/>
</dbReference>
<dbReference type="PANTHER" id="PTHR23077">
    <property type="entry name" value="AAA-FAMILY ATPASE"/>
    <property type="match status" value="1"/>
</dbReference>
<dbReference type="GO" id="GO:0005524">
    <property type="term" value="F:ATP binding"/>
    <property type="evidence" value="ECO:0007669"/>
    <property type="project" value="UniProtKB-KW"/>
</dbReference>
<evidence type="ECO:0000313" key="7">
    <source>
        <dbReference type="Proteomes" id="UP000077177"/>
    </source>
</evidence>
<dbReference type="InterPro" id="IPR041569">
    <property type="entry name" value="AAA_lid_3"/>
</dbReference>
<dbReference type="InterPro" id="IPR050168">
    <property type="entry name" value="AAA_ATPase_domain"/>
</dbReference>
<name>A0A172TUP3_9BACT</name>
<dbReference type="InterPro" id="IPR003959">
    <property type="entry name" value="ATPase_AAA_core"/>
</dbReference>
<dbReference type="KEGG" id="fla:SY85_09515"/>
<dbReference type="EMBL" id="CP011390">
    <property type="protein sequence ID" value="ANE50706.1"/>
    <property type="molecule type" value="Genomic_DNA"/>
</dbReference>
<dbReference type="Gene3D" id="3.40.50.300">
    <property type="entry name" value="P-loop containing nucleotide triphosphate hydrolases"/>
    <property type="match status" value="1"/>
</dbReference>
<dbReference type="SMART" id="SM00382">
    <property type="entry name" value="AAA"/>
    <property type="match status" value="1"/>
</dbReference>
<reference evidence="7" key="1">
    <citation type="submission" date="2015-01" db="EMBL/GenBank/DDBJ databases">
        <title>Flavisolibacter sp./LCS9/ whole genome sequencing.</title>
        <authorList>
            <person name="Kim M.K."/>
            <person name="Srinivasan S."/>
            <person name="Lee J.-J."/>
        </authorList>
    </citation>
    <scope>NUCLEOTIDE SEQUENCE [LARGE SCALE GENOMIC DNA]</scope>
    <source>
        <strain evidence="7">LCS9</strain>
    </source>
</reference>
<evidence type="ECO:0000256" key="1">
    <source>
        <dbReference type="ARBA" id="ARBA00022741"/>
    </source>
</evidence>
<dbReference type="InterPro" id="IPR027417">
    <property type="entry name" value="P-loop_NTPase"/>
</dbReference>
<keyword evidence="2 4" id="KW-0067">ATP-binding</keyword>
<evidence type="ECO:0000256" key="3">
    <source>
        <dbReference type="ARBA" id="ARBA00023054"/>
    </source>
</evidence>
<dbReference type="FunFam" id="3.40.50.300:FF:001025">
    <property type="entry name" value="ATPase family, AAA domain-containing 2B"/>
    <property type="match status" value="1"/>
</dbReference>
<keyword evidence="6" id="KW-0132">Cell division</keyword>
<dbReference type="PANTHER" id="PTHR23077:SF171">
    <property type="entry name" value="NUCLEAR VALOSIN-CONTAINING PROTEIN-LIKE"/>
    <property type="match status" value="1"/>
</dbReference>
<dbReference type="InterPro" id="IPR003593">
    <property type="entry name" value="AAA+_ATPase"/>
</dbReference>
<keyword evidence="1 4" id="KW-0547">Nucleotide-binding</keyword>
<dbReference type="AlphaFoldDB" id="A0A172TUP3"/>
<proteinExistence type="inferred from homology"/>
<dbReference type="OrthoDB" id="9809379at2"/>
<dbReference type="InterPro" id="IPR011990">
    <property type="entry name" value="TPR-like_helical_dom_sf"/>
</dbReference>
<dbReference type="PATRIC" id="fig|1492898.3.peg.2046"/>
<evidence type="ECO:0000256" key="4">
    <source>
        <dbReference type="RuleBase" id="RU003651"/>
    </source>
</evidence>
<evidence type="ECO:0000259" key="5">
    <source>
        <dbReference type="SMART" id="SM00382"/>
    </source>
</evidence>
<feature type="domain" description="AAA+ ATPase" evidence="5">
    <location>
        <begin position="189"/>
        <end position="326"/>
    </location>
</feature>
<dbReference type="GO" id="GO:0016887">
    <property type="term" value="F:ATP hydrolysis activity"/>
    <property type="evidence" value="ECO:0007669"/>
    <property type="project" value="InterPro"/>
</dbReference>
<comment type="similarity">
    <text evidence="4">Belongs to the AAA ATPase family.</text>
</comment>
<dbReference type="Pfam" id="PF00004">
    <property type="entry name" value="AAA"/>
    <property type="match status" value="1"/>
</dbReference>
<reference evidence="6 7" key="2">
    <citation type="journal article" date="2016" name="Int. J. Syst. Evol. Microbiol.">
        <title>Flavisolibacter tropicus sp. nov., isolated from tropical soil.</title>
        <authorList>
            <person name="Lee J.J."/>
            <person name="Kang M.S."/>
            <person name="Kim G.S."/>
            <person name="Lee C.S."/>
            <person name="Lim S."/>
            <person name="Lee J."/>
            <person name="Roh S.H."/>
            <person name="Kang H."/>
            <person name="Ha J.M."/>
            <person name="Bae S."/>
            <person name="Jung H.Y."/>
            <person name="Kim M.K."/>
        </authorList>
    </citation>
    <scope>NUCLEOTIDE SEQUENCE [LARGE SCALE GENOMIC DNA]</scope>
    <source>
        <strain evidence="6 7">LCS9</strain>
    </source>
</reference>
<dbReference type="InterPro" id="IPR003960">
    <property type="entry name" value="ATPase_AAA_CS"/>
</dbReference>
<dbReference type="Pfam" id="PF17862">
    <property type="entry name" value="AAA_lid_3"/>
    <property type="match status" value="1"/>
</dbReference>
<dbReference type="Proteomes" id="UP000077177">
    <property type="component" value="Chromosome"/>
</dbReference>
<dbReference type="PROSITE" id="PS00674">
    <property type="entry name" value="AAA"/>
    <property type="match status" value="1"/>
</dbReference>
<dbReference type="SUPFAM" id="SSF48452">
    <property type="entry name" value="TPR-like"/>
    <property type="match status" value="1"/>
</dbReference>
<evidence type="ECO:0000313" key="6">
    <source>
        <dbReference type="EMBL" id="ANE50706.1"/>
    </source>
</evidence>
<protein>
    <submittedName>
        <fullName evidence="6">Cell division protein</fullName>
    </submittedName>
</protein>
<dbReference type="GO" id="GO:0051301">
    <property type="term" value="P:cell division"/>
    <property type="evidence" value="ECO:0007669"/>
    <property type="project" value="UniProtKB-KW"/>
</dbReference>
<accession>A0A172TUP3</accession>